<dbReference type="PRINTS" id="PR01438">
    <property type="entry name" value="UNVRSLSTRESS"/>
</dbReference>
<dbReference type="CDD" id="cd00293">
    <property type="entry name" value="USP-like"/>
    <property type="match status" value="2"/>
</dbReference>
<evidence type="ECO:0000259" key="2">
    <source>
        <dbReference type="Pfam" id="PF00582"/>
    </source>
</evidence>
<evidence type="ECO:0000313" key="4">
    <source>
        <dbReference type="Proteomes" id="UP000249754"/>
    </source>
</evidence>
<dbReference type="OrthoDB" id="9788959at2"/>
<dbReference type="PANTHER" id="PTHR46268:SF6">
    <property type="entry name" value="UNIVERSAL STRESS PROTEIN UP12"/>
    <property type="match status" value="1"/>
</dbReference>
<evidence type="ECO:0000256" key="1">
    <source>
        <dbReference type="ARBA" id="ARBA00008791"/>
    </source>
</evidence>
<dbReference type="AlphaFoldDB" id="A0A327T399"/>
<evidence type="ECO:0000313" key="3">
    <source>
        <dbReference type="EMBL" id="RAJ35749.1"/>
    </source>
</evidence>
<feature type="domain" description="UspA" evidence="2">
    <location>
        <begin position="1"/>
        <end position="150"/>
    </location>
</feature>
<dbReference type="RefSeq" id="WP_111632586.1">
    <property type="nucleotide sequence ID" value="NZ_QLLR01000002.1"/>
</dbReference>
<name>A0A327T399_9SPHI</name>
<proteinExistence type="inferred from homology"/>
<dbReference type="InterPro" id="IPR014729">
    <property type="entry name" value="Rossmann-like_a/b/a_fold"/>
</dbReference>
<organism evidence="3 4">
    <name type="scientific">Pedobacter cryoconitis</name>
    <dbReference type="NCBI Taxonomy" id="188932"/>
    <lineage>
        <taxon>Bacteria</taxon>
        <taxon>Pseudomonadati</taxon>
        <taxon>Bacteroidota</taxon>
        <taxon>Sphingobacteriia</taxon>
        <taxon>Sphingobacteriales</taxon>
        <taxon>Sphingobacteriaceae</taxon>
        <taxon>Pedobacter</taxon>
    </lineage>
</organism>
<dbReference type="Pfam" id="PF00582">
    <property type="entry name" value="Usp"/>
    <property type="match status" value="2"/>
</dbReference>
<accession>A0A327T399</accession>
<dbReference type="PANTHER" id="PTHR46268">
    <property type="entry name" value="STRESS RESPONSE PROTEIN NHAX"/>
    <property type="match status" value="1"/>
</dbReference>
<comment type="similarity">
    <text evidence="1">Belongs to the universal stress protein A family.</text>
</comment>
<sequence length="290" mass="32507">MKKILVPTDFSVPAENAARYAVQLAKVLNADILLCNAIKAPADTPIVAQVAWPLMDYPTLKEEVTSDLDVLVQKLCASTNLDNNQSVCPRIAYESAKGTVHEVVSTLVKEREIDLVVMGMAGAGGVIQFLLGSNSKEMIEKADFPILLVPYVAGFKKIRKIVFATNLDIHELGPLKSLINLATLLDAEITITHITYKEIEIDSKQQYKTEAYMNDVVAKIDHPKVKYEKVWNTDFDSGLNWIIDQQEIDMVAIVHHRHHILERIFSGSHTQRLSRHTEIPLLVFPPDEEN</sequence>
<dbReference type="SUPFAM" id="SSF52402">
    <property type="entry name" value="Adenine nucleotide alpha hydrolases-like"/>
    <property type="match status" value="2"/>
</dbReference>
<dbReference type="Proteomes" id="UP000249754">
    <property type="component" value="Unassembled WGS sequence"/>
</dbReference>
<dbReference type="InterPro" id="IPR006016">
    <property type="entry name" value="UspA"/>
</dbReference>
<comment type="caution">
    <text evidence="3">The sequence shown here is derived from an EMBL/GenBank/DDBJ whole genome shotgun (WGS) entry which is preliminary data.</text>
</comment>
<reference evidence="3 4" key="1">
    <citation type="submission" date="2018-06" db="EMBL/GenBank/DDBJ databases">
        <title>Genomic Encyclopedia of Archaeal and Bacterial Type Strains, Phase II (KMG-II): from individual species to whole genera.</title>
        <authorList>
            <person name="Goeker M."/>
        </authorList>
    </citation>
    <scope>NUCLEOTIDE SEQUENCE [LARGE SCALE GENOMIC DNA]</scope>
    <source>
        <strain evidence="3 4">DSM 14825</strain>
    </source>
</reference>
<protein>
    <submittedName>
        <fullName evidence="3">Nucleotide-binding universal stress UspA family protein</fullName>
    </submittedName>
</protein>
<dbReference type="Gene3D" id="3.40.50.620">
    <property type="entry name" value="HUPs"/>
    <property type="match status" value="2"/>
</dbReference>
<dbReference type="InterPro" id="IPR006015">
    <property type="entry name" value="Universal_stress_UspA"/>
</dbReference>
<gene>
    <name evidence="3" type="ORF">LY11_00996</name>
</gene>
<dbReference type="EMBL" id="QLLR01000002">
    <property type="protein sequence ID" value="RAJ35749.1"/>
    <property type="molecule type" value="Genomic_DNA"/>
</dbReference>
<feature type="domain" description="UspA" evidence="2">
    <location>
        <begin position="158"/>
        <end position="285"/>
    </location>
</feature>